<reference evidence="1 2" key="1">
    <citation type="submission" date="2019-12" db="EMBL/GenBank/DDBJ databases">
        <title>Whole-genome analyses of novel actinobacteria.</title>
        <authorList>
            <person name="Sahin N."/>
            <person name="Saygin H."/>
        </authorList>
    </citation>
    <scope>NUCLEOTIDE SEQUENCE [LARGE SCALE GENOMIC DNA]</scope>
    <source>
        <strain evidence="1 2">KC615</strain>
    </source>
</reference>
<dbReference type="RefSeq" id="WP_160801874.1">
    <property type="nucleotide sequence ID" value="NZ_WUUL01000008.1"/>
</dbReference>
<proteinExistence type="predicted"/>
<comment type="caution">
    <text evidence="1">The sequence shown here is derived from an EMBL/GenBank/DDBJ whole genome shotgun (WGS) entry which is preliminary data.</text>
</comment>
<protein>
    <submittedName>
        <fullName evidence="1">Uncharacterized protein</fullName>
    </submittedName>
</protein>
<dbReference type="Proteomes" id="UP000430692">
    <property type="component" value="Unassembled WGS sequence"/>
</dbReference>
<dbReference type="AlphaFoldDB" id="A0A6I4VWV0"/>
<organism evidence="1 2">
    <name type="scientific">Shimazuella alba</name>
    <dbReference type="NCBI Taxonomy" id="2690964"/>
    <lineage>
        <taxon>Bacteria</taxon>
        <taxon>Bacillati</taxon>
        <taxon>Bacillota</taxon>
        <taxon>Bacilli</taxon>
        <taxon>Bacillales</taxon>
        <taxon>Thermoactinomycetaceae</taxon>
        <taxon>Shimazuella</taxon>
    </lineage>
</organism>
<accession>A0A6I4VWV0</accession>
<gene>
    <name evidence="1" type="ORF">GSM42_12480</name>
</gene>
<evidence type="ECO:0000313" key="1">
    <source>
        <dbReference type="EMBL" id="MXQ54515.1"/>
    </source>
</evidence>
<evidence type="ECO:0000313" key="2">
    <source>
        <dbReference type="Proteomes" id="UP000430692"/>
    </source>
</evidence>
<sequence length="64" mass="7627">MKEPISKKRFEEQLNIIWGTYERNWGVSIKHTSLQKVSIDPKIVEFTDKSKLLREIHKMELEAV</sequence>
<dbReference type="EMBL" id="WUUL01000008">
    <property type="protein sequence ID" value="MXQ54515.1"/>
    <property type="molecule type" value="Genomic_DNA"/>
</dbReference>
<name>A0A6I4VWV0_9BACL</name>
<keyword evidence="2" id="KW-1185">Reference proteome</keyword>